<comment type="subcellular location">
    <subcellularLocation>
        <location evidence="1">Membrane</location>
        <topology evidence="1">Multi-pass membrane protein</topology>
    </subcellularLocation>
</comment>
<keyword evidence="3 6" id="KW-0812">Transmembrane</keyword>
<evidence type="ECO:0000259" key="7">
    <source>
        <dbReference type="Pfam" id="PF00924"/>
    </source>
</evidence>
<evidence type="ECO:0000256" key="3">
    <source>
        <dbReference type="ARBA" id="ARBA00022692"/>
    </source>
</evidence>
<reference evidence="8" key="1">
    <citation type="submission" date="2021-01" db="EMBL/GenBank/DDBJ databases">
        <authorList>
            <person name="Corre E."/>
            <person name="Pelletier E."/>
            <person name="Niang G."/>
            <person name="Scheremetjew M."/>
            <person name="Finn R."/>
            <person name="Kale V."/>
            <person name="Holt S."/>
            <person name="Cochrane G."/>
            <person name="Meng A."/>
            <person name="Brown T."/>
            <person name="Cohen L."/>
        </authorList>
    </citation>
    <scope>NUCLEOTIDE SEQUENCE</scope>
    <source>
        <strain evidence="8">NY070348D</strain>
    </source>
</reference>
<accession>A0A7S2RX46</accession>
<dbReference type="InterPro" id="IPR011014">
    <property type="entry name" value="MscS_channel_TM-2"/>
</dbReference>
<evidence type="ECO:0000256" key="4">
    <source>
        <dbReference type="ARBA" id="ARBA00022989"/>
    </source>
</evidence>
<dbReference type="InterPro" id="IPR023408">
    <property type="entry name" value="MscS_beta-dom_sf"/>
</dbReference>
<dbReference type="InterPro" id="IPR006685">
    <property type="entry name" value="MscS_channel_2nd"/>
</dbReference>
<dbReference type="SUPFAM" id="SSF50182">
    <property type="entry name" value="Sm-like ribonucleoproteins"/>
    <property type="match status" value="1"/>
</dbReference>
<dbReference type="PANTHER" id="PTHR30566">
    <property type="entry name" value="YNAI-RELATED MECHANOSENSITIVE ION CHANNEL"/>
    <property type="match status" value="1"/>
</dbReference>
<feature type="transmembrane region" description="Helical" evidence="6">
    <location>
        <begin position="209"/>
        <end position="226"/>
    </location>
</feature>
<dbReference type="GO" id="GO:0016020">
    <property type="term" value="C:membrane"/>
    <property type="evidence" value="ECO:0007669"/>
    <property type="project" value="UniProtKB-SubCell"/>
</dbReference>
<keyword evidence="4 6" id="KW-1133">Transmembrane helix</keyword>
<evidence type="ECO:0000256" key="1">
    <source>
        <dbReference type="ARBA" id="ARBA00004141"/>
    </source>
</evidence>
<dbReference type="Gene3D" id="2.30.30.60">
    <property type="match status" value="1"/>
</dbReference>
<evidence type="ECO:0000256" key="2">
    <source>
        <dbReference type="ARBA" id="ARBA00008017"/>
    </source>
</evidence>
<evidence type="ECO:0000256" key="5">
    <source>
        <dbReference type="ARBA" id="ARBA00023136"/>
    </source>
</evidence>
<dbReference type="Pfam" id="PF00924">
    <property type="entry name" value="MS_channel_2nd"/>
    <property type="match status" value="1"/>
</dbReference>
<dbReference type="EMBL" id="HBHK01012500">
    <property type="protein sequence ID" value="CAD9682865.1"/>
    <property type="molecule type" value="Transcribed_RNA"/>
</dbReference>
<proteinExistence type="inferred from homology"/>
<dbReference type="AlphaFoldDB" id="A0A7S2RX46"/>
<feature type="domain" description="Mechanosensitive ion channel MscS" evidence="7">
    <location>
        <begin position="289"/>
        <end position="353"/>
    </location>
</feature>
<dbReference type="SUPFAM" id="SSF82861">
    <property type="entry name" value="Mechanosensitive channel protein MscS (YggB), transmembrane region"/>
    <property type="match status" value="1"/>
</dbReference>
<evidence type="ECO:0000313" key="8">
    <source>
        <dbReference type="EMBL" id="CAD9682861.1"/>
    </source>
</evidence>
<name>A0A7S2RX46_9STRA</name>
<feature type="transmembrane region" description="Helical" evidence="6">
    <location>
        <begin position="169"/>
        <end position="189"/>
    </location>
</feature>
<evidence type="ECO:0000256" key="6">
    <source>
        <dbReference type="SAM" id="Phobius"/>
    </source>
</evidence>
<gene>
    <name evidence="8" type="ORF">QSP1433_LOCUS7858</name>
    <name evidence="9" type="ORF">QSP1433_LOCUS7859</name>
    <name evidence="10" type="ORF">QSP1433_LOCUS7860</name>
</gene>
<evidence type="ECO:0000313" key="10">
    <source>
        <dbReference type="EMBL" id="CAD9682865.1"/>
    </source>
</evidence>
<keyword evidence="5 6" id="KW-0472">Membrane</keyword>
<dbReference type="GO" id="GO:0055085">
    <property type="term" value="P:transmembrane transport"/>
    <property type="evidence" value="ECO:0007669"/>
    <property type="project" value="InterPro"/>
</dbReference>
<protein>
    <recommendedName>
        <fullName evidence="7">Mechanosensitive ion channel MscS domain-containing protein</fullName>
    </recommendedName>
</protein>
<comment type="similarity">
    <text evidence="2">Belongs to the MscS (TC 1.A.23) family.</text>
</comment>
<sequence length="452" mass="49842">MAIPILFKCAPFVLVGSLLVSPHCRYIVLNDTSGFKVETFGLLGLNVGPGENVVSDYIRFFILIGIFLVGFSHFEDSIHAYAATVEMEVNDARAGQRSSTRGRLDILLVKALVVFFPDVEVQRLSFAQAARAVPNHKIHRRVSSISRYIGSGMNLLSFHRSLSETNTPVLQQMIAVSSGVVLILSAFLVSFKTPDWLYSDCFNVLKAGLVLRIFVPISSAANVIVEDQISKAGAPTKASWGVLFNSLQILLWLLTIVFVLAALGADMSSYITGLGFGSIAAAFAAQRTLAEMFATASLLAERPFEIGDRIEFQGVEATVLSIGFRTTQMKTTYAGEVMVVPNGDLVTKTIFNRRKMDERRVKGYLRLSHDTPYDKVEKAIGMVCEAVRATENCSLVYAHIMEIGLDGILLEYVLVVHSNESKIFKDCLNNINLEILRTFSTAKIKFTKRNCN</sequence>
<dbReference type="EMBL" id="HBHK01012499">
    <property type="protein sequence ID" value="CAD9682864.1"/>
    <property type="molecule type" value="Transcribed_RNA"/>
</dbReference>
<feature type="transmembrane region" description="Helical" evidence="6">
    <location>
        <begin position="267"/>
        <end position="285"/>
    </location>
</feature>
<dbReference type="PANTHER" id="PTHR30566:SF25">
    <property type="entry name" value="INNER MEMBRANE PROTEIN"/>
    <property type="match status" value="1"/>
</dbReference>
<feature type="transmembrane region" description="Helical" evidence="6">
    <location>
        <begin position="238"/>
        <end position="261"/>
    </location>
</feature>
<organism evidence="8">
    <name type="scientific">Mucochytrium quahogii</name>
    <dbReference type="NCBI Taxonomy" id="96639"/>
    <lineage>
        <taxon>Eukaryota</taxon>
        <taxon>Sar</taxon>
        <taxon>Stramenopiles</taxon>
        <taxon>Bigyra</taxon>
        <taxon>Labyrinthulomycetes</taxon>
        <taxon>Thraustochytrida</taxon>
        <taxon>Thraustochytriidae</taxon>
        <taxon>Mucochytrium</taxon>
    </lineage>
</organism>
<dbReference type="InterPro" id="IPR010920">
    <property type="entry name" value="LSM_dom_sf"/>
</dbReference>
<dbReference type="Gene3D" id="1.10.287.1260">
    <property type="match status" value="1"/>
</dbReference>
<evidence type="ECO:0000313" key="9">
    <source>
        <dbReference type="EMBL" id="CAD9682864.1"/>
    </source>
</evidence>
<dbReference type="EMBL" id="HBHK01012498">
    <property type="protein sequence ID" value="CAD9682861.1"/>
    <property type="molecule type" value="Transcribed_RNA"/>
</dbReference>